<organism evidence="1 2">
    <name type="scientific">Upupa epops</name>
    <name type="common">Eurasian hoopoe</name>
    <dbReference type="NCBI Taxonomy" id="57439"/>
    <lineage>
        <taxon>Eukaryota</taxon>
        <taxon>Metazoa</taxon>
        <taxon>Chordata</taxon>
        <taxon>Craniata</taxon>
        <taxon>Vertebrata</taxon>
        <taxon>Euteleostomi</taxon>
        <taxon>Archelosauria</taxon>
        <taxon>Archosauria</taxon>
        <taxon>Dinosauria</taxon>
        <taxon>Saurischia</taxon>
        <taxon>Theropoda</taxon>
        <taxon>Coelurosauria</taxon>
        <taxon>Aves</taxon>
        <taxon>Neognathae</taxon>
        <taxon>Neoaves</taxon>
        <taxon>Telluraves</taxon>
        <taxon>Coraciimorphae</taxon>
        <taxon>Bucerotiformes</taxon>
        <taxon>Upupidae</taxon>
        <taxon>Upupa</taxon>
    </lineage>
</organism>
<protein>
    <submittedName>
        <fullName evidence="1">TGM1 glutamyltransferase</fullName>
    </submittedName>
</protein>
<dbReference type="OrthoDB" id="8943344at2759"/>
<proteinExistence type="predicted"/>
<dbReference type="AlphaFoldDB" id="A0A7K6B4W0"/>
<dbReference type="GO" id="GO:0003810">
    <property type="term" value="F:protein-glutamine gamma-glutamyltransferase activity"/>
    <property type="evidence" value="ECO:0007669"/>
    <property type="project" value="InterPro"/>
</dbReference>
<dbReference type="Proteomes" id="UP000544127">
    <property type="component" value="Unassembled WGS sequence"/>
</dbReference>
<evidence type="ECO:0000313" key="1">
    <source>
        <dbReference type="EMBL" id="NWU96376.1"/>
    </source>
</evidence>
<evidence type="ECO:0000313" key="2">
    <source>
        <dbReference type="Proteomes" id="UP000544127"/>
    </source>
</evidence>
<name>A0A7K6B4W0_UPUEP</name>
<dbReference type="InterPro" id="IPR050779">
    <property type="entry name" value="Transglutaminase"/>
</dbReference>
<dbReference type="EMBL" id="VZRI01008261">
    <property type="protein sequence ID" value="NWU96376.1"/>
    <property type="molecule type" value="Genomic_DNA"/>
</dbReference>
<sequence length="126" mass="13792">LAPLRYTGVTGAPFRSEQHRRVLAPGQEERVVLTVPYSEYRPHLGPQDSLKLVVTGTVLETQQVLAKEMRLQLTVPQLTLTLLAPALVGQEVPVQVVFQNPLPEPLEGATLRMEGSGISCPKPFSL</sequence>
<dbReference type="PANTHER" id="PTHR11590">
    <property type="entry name" value="PROTEIN-GLUTAMINE GAMMA-GLUTAMYLTRANSFERASE"/>
    <property type="match status" value="1"/>
</dbReference>
<feature type="non-terminal residue" evidence="1">
    <location>
        <position position="1"/>
    </location>
</feature>
<reference evidence="1 2" key="1">
    <citation type="submission" date="2019-09" db="EMBL/GenBank/DDBJ databases">
        <title>Bird 10,000 Genomes (B10K) Project - Family phase.</title>
        <authorList>
            <person name="Zhang G."/>
        </authorList>
    </citation>
    <scope>NUCLEOTIDE SEQUENCE [LARGE SCALE GENOMIC DNA]</scope>
    <source>
        <strain evidence="1">B10K-DU-012-37</strain>
    </source>
</reference>
<dbReference type="PANTHER" id="PTHR11590:SF49">
    <property type="entry name" value="PROTEIN-GLUTAMINE GAMMA-GLUTAMYLTRANSFERASE K"/>
    <property type="match status" value="1"/>
</dbReference>
<comment type="caution">
    <text evidence="1">The sequence shown here is derived from an EMBL/GenBank/DDBJ whole genome shotgun (WGS) entry which is preliminary data.</text>
</comment>
<dbReference type="SUPFAM" id="SSF49309">
    <property type="entry name" value="Transglutaminase, two C-terminal domains"/>
    <property type="match status" value="2"/>
</dbReference>
<dbReference type="InterPro" id="IPR036238">
    <property type="entry name" value="Transglutaminase_C_sf"/>
</dbReference>
<keyword evidence="1" id="KW-0808">Transferase</keyword>
<accession>A0A7K6B4W0</accession>
<dbReference type="InterPro" id="IPR013783">
    <property type="entry name" value="Ig-like_fold"/>
</dbReference>
<feature type="non-terminal residue" evidence="1">
    <location>
        <position position="126"/>
    </location>
</feature>
<keyword evidence="2" id="KW-1185">Reference proteome</keyword>
<gene>
    <name evidence="1" type="primary">Tgm1_1</name>
    <name evidence="1" type="ORF">UPUEPO_R15111</name>
</gene>
<dbReference type="Gene3D" id="2.60.40.10">
    <property type="entry name" value="Immunoglobulins"/>
    <property type="match status" value="2"/>
</dbReference>